<dbReference type="STRING" id="240292.Ava_4921"/>
<reference evidence="3" key="1">
    <citation type="journal article" date="2014" name="Stand. Genomic Sci.">
        <title>Complete genome sequence of Anabaena variabilis ATCC 29413.</title>
        <authorList>
            <person name="Thiel T."/>
            <person name="Pratte B.S."/>
            <person name="Zhong J."/>
            <person name="Goodwin L."/>
            <person name="Copeland A."/>
            <person name="Lucas S."/>
            <person name="Han C."/>
            <person name="Pitluck S."/>
            <person name="Land M.L."/>
            <person name="Kyrpides N.C."/>
            <person name="Woyke T."/>
        </authorList>
    </citation>
    <scope>NUCLEOTIDE SEQUENCE [LARGE SCALE GENOMIC DNA]</scope>
    <source>
        <strain evidence="3">ATCC 29413 / PCC 7937</strain>
    </source>
</reference>
<accession>Q3M3B8</accession>
<dbReference type="HOGENOM" id="CLU_2630406_0_0_3"/>
<keyword evidence="1" id="KW-0472">Membrane</keyword>
<evidence type="ECO:0000256" key="1">
    <source>
        <dbReference type="SAM" id="Phobius"/>
    </source>
</evidence>
<dbReference type="eggNOG" id="ENOG5030NG3">
    <property type="taxonomic scope" value="Bacteria"/>
</dbReference>
<gene>
    <name evidence="2" type="ordered locus">Ava_4921</name>
</gene>
<evidence type="ECO:0000313" key="3">
    <source>
        <dbReference type="Proteomes" id="UP000002533"/>
    </source>
</evidence>
<proteinExistence type="predicted"/>
<dbReference type="KEGG" id="ava:Ava_4921"/>
<protein>
    <submittedName>
        <fullName evidence="2">Uncharacterized protein</fullName>
    </submittedName>
</protein>
<dbReference type="Proteomes" id="UP000002533">
    <property type="component" value="Chromosome"/>
</dbReference>
<sequence length="77" mass="8822">MSAEYHNSALKNQNFLTATAIMVTAFYSFVTFGTAFRTIVFTLFIDGIFYGNDTQATRTGTFHLSYGCHNYFLRFHL</sequence>
<keyword evidence="1" id="KW-0812">Transmembrane</keyword>
<organism evidence="2 3">
    <name type="scientific">Trichormus variabilis (strain ATCC 29413 / PCC 7937)</name>
    <name type="common">Anabaena variabilis</name>
    <dbReference type="NCBI Taxonomy" id="240292"/>
    <lineage>
        <taxon>Bacteria</taxon>
        <taxon>Bacillati</taxon>
        <taxon>Cyanobacteriota</taxon>
        <taxon>Cyanophyceae</taxon>
        <taxon>Nostocales</taxon>
        <taxon>Nostocaceae</taxon>
        <taxon>Trichormus</taxon>
    </lineage>
</organism>
<keyword evidence="1" id="KW-1133">Transmembrane helix</keyword>
<feature type="transmembrane region" description="Helical" evidence="1">
    <location>
        <begin position="20"/>
        <end position="45"/>
    </location>
</feature>
<evidence type="ECO:0000313" key="2">
    <source>
        <dbReference type="EMBL" id="ABA24518.1"/>
    </source>
</evidence>
<name>Q3M3B8_TRIV2</name>
<dbReference type="EMBL" id="CP000117">
    <property type="protein sequence ID" value="ABA24518.1"/>
    <property type="molecule type" value="Genomic_DNA"/>
</dbReference>
<dbReference type="AlphaFoldDB" id="Q3M3B8"/>